<evidence type="ECO:0000256" key="5">
    <source>
        <dbReference type="PROSITE-ProRule" id="PRU00284"/>
    </source>
</evidence>
<evidence type="ECO:0000259" key="8">
    <source>
        <dbReference type="PROSITE" id="PS50192"/>
    </source>
</evidence>
<evidence type="ECO:0000313" key="10">
    <source>
        <dbReference type="EMBL" id="GGF69274.1"/>
    </source>
</evidence>
<evidence type="ECO:0000256" key="6">
    <source>
        <dbReference type="SAM" id="Phobius"/>
    </source>
</evidence>
<dbReference type="PRINTS" id="PR00260">
    <property type="entry name" value="CHEMTRNSDUCR"/>
</dbReference>
<dbReference type="GO" id="GO:0006935">
    <property type="term" value="P:chemotaxis"/>
    <property type="evidence" value="ECO:0007669"/>
    <property type="project" value="InterPro"/>
</dbReference>
<dbReference type="PANTHER" id="PTHR32089:SF112">
    <property type="entry name" value="LYSOZYME-LIKE PROTEIN-RELATED"/>
    <property type="match status" value="1"/>
</dbReference>
<evidence type="ECO:0000256" key="3">
    <source>
        <dbReference type="ARBA" id="ARBA00023224"/>
    </source>
</evidence>
<evidence type="ECO:0000259" key="9">
    <source>
        <dbReference type="PROSITE" id="PS50885"/>
    </source>
</evidence>
<evidence type="ECO:0000313" key="11">
    <source>
        <dbReference type="Proteomes" id="UP000606044"/>
    </source>
</evidence>
<feature type="domain" description="T-SNARE coiled-coil homology" evidence="8">
    <location>
        <begin position="460"/>
        <end position="522"/>
    </location>
</feature>
<dbReference type="PROSITE" id="PS50885">
    <property type="entry name" value="HAMP"/>
    <property type="match status" value="1"/>
</dbReference>
<evidence type="ECO:0000259" key="7">
    <source>
        <dbReference type="PROSITE" id="PS50111"/>
    </source>
</evidence>
<dbReference type="GO" id="GO:0005886">
    <property type="term" value="C:plasma membrane"/>
    <property type="evidence" value="ECO:0007669"/>
    <property type="project" value="UniProtKB-SubCell"/>
</dbReference>
<protein>
    <recommendedName>
        <fullName evidence="12">Methyl-accepting chemotaxis protein</fullName>
    </recommendedName>
</protein>
<dbReference type="InterPro" id="IPR004089">
    <property type="entry name" value="MCPsignal_dom"/>
</dbReference>
<evidence type="ECO:0000256" key="2">
    <source>
        <dbReference type="ARBA" id="ARBA00022519"/>
    </source>
</evidence>
<dbReference type="SMART" id="SM00304">
    <property type="entry name" value="HAMP"/>
    <property type="match status" value="1"/>
</dbReference>
<dbReference type="InterPro" id="IPR000727">
    <property type="entry name" value="T_SNARE_dom"/>
</dbReference>
<dbReference type="InterPro" id="IPR004090">
    <property type="entry name" value="Chemotax_Me-accpt_rcpt"/>
</dbReference>
<dbReference type="PROSITE" id="PS50192">
    <property type="entry name" value="T_SNARE"/>
    <property type="match status" value="1"/>
</dbReference>
<organism evidence="10 11">
    <name type="scientific">Azorhizobium oxalatiphilum</name>
    <dbReference type="NCBI Taxonomy" id="980631"/>
    <lineage>
        <taxon>Bacteria</taxon>
        <taxon>Pseudomonadati</taxon>
        <taxon>Pseudomonadota</taxon>
        <taxon>Alphaproteobacteria</taxon>
        <taxon>Hyphomicrobiales</taxon>
        <taxon>Xanthobacteraceae</taxon>
        <taxon>Azorhizobium</taxon>
    </lineage>
</organism>
<dbReference type="InterPro" id="IPR003660">
    <property type="entry name" value="HAMP_dom"/>
</dbReference>
<keyword evidence="3 5" id="KW-0807">Transducer</keyword>
<dbReference type="PROSITE" id="PS50111">
    <property type="entry name" value="CHEMOTAXIS_TRANSDUC_2"/>
    <property type="match status" value="1"/>
</dbReference>
<dbReference type="Pfam" id="PF00015">
    <property type="entry name" value="MCPsignal"/>
    <property type="match status" value="1"/>
</dbReference>
<keyword evidence="6" id="KW-1133">Transmembrane helix</keyword>
<comment type="caution">
    <text evidence="10">The sequence shown here is derived from an EMBL/GenBank/DDBJ whole genome shotgun (WGS) entry which is preliminary data.</text>
</comment>
<accession>A0A917FE67</accession>
<reference evidence="10" key="1">
    <citation type="journal article" date="2014" name="Int. J. Syst. Evol. Microbiol.">
        <title>Complete genome sequence of Corynebacterium casei LMG S-19264T (=DSM 44701T), isolated from a smear-ripened cheese.</title>
        <authorList>
            <consortium name="US DOE Joint Genome Institute (JGI-PGF)"/>
            <person name="Walter F."/>
            <person name="Albersmeier A."/>
            <person name="Kalinowski J."/>
            <person name="Ruckert C."/>
        </authorList>
    </citation>
    <scope>NUCLEOTIDE SEQUENCE</scope>
    <source>
        <strain evidence="10">CCM 7897</strain>
    </source>
</reference>
<dbReference type="AlphaFoldDB" id="A0A917FE67"/>
<dbReference type="Proteomes" id="UP000606044">
    <property type="component" value="Unassembled WGS sequence"/>
</dbReference>
<reference evidence="10" key="2">
    <citation type="submission" date="2020-09" db="EMBL/GenBank/DDBJ databases">
        <authorList>
            <person name="Sun Q."/>
            <person name="Sedlacek I."/>
        </authorList>
    </citation>
    <scope>NUCLEOTIDE SEQUENCE</scope>
    <source>
        <strain evidence="10">CCM 7897</strain>
    </source>
</reference>
<sequence length="564" mass="58717">MYNNISMSWKVVTLLLALALVSLGGALYASQKMVEIDAAYTNLLEGPMQAVVETTRASRLLSDTTAAIYKNMSADTEAENAEARRSLDTAKRGFAEKIALASTLRPQQAQELRAIQSIYDALFTGPCAETIRLSNDTSLADGNTRALDEMGRLCEPAIQRLLANLVTFNERLSAHSQTLSDSLTNASHETNTRTLAITFFATLLVIVIAIVLVRRGIVAPIHSMMATMQSLGEGKLGAAVAGTQRKDEIGAIAKALDVLRGQLAAGEEARQAKAAADEAARARLAHRNEIGTAFVQRMTELAASFASSSSQVADSARNLSAAAEQTSRQAQSVAEAAEEAASNVETVAAASEELATSVREITGQVSRSASVADVAYQEASASNTRIGTLANAASAIGDVISLIKGIADQTNLLALNATIESARAGEAGRGFAVVASEVKQLAGQTARATEEISAKIAEIQSATNGTVTSMDEIIRVIADMKQVSSSIAGAVEEQGAATGEIAHNCQRAASGTQQVTQSITGVGQAAELTGSASTELLALSEGLSGQASDLRTLVEAFVKDLDAA</sequence>
<comment type="similarity">
    <text evidence="4">Belongs to the methyl-accepting chemotaxis (MCP) protein family.</text>
</comment>
<dbReference type="Pfam" id="PF00672">
    <property type="entry name" value="HAMP"/>
    <property type="match status" value="1"/>
</dbReference>
<dbReference type="Gene3D" id="1.10.287.950">
    <property type="entry name" value="Methyl-accepting chemotaxis protein"/>
    <property type="match status" value="1"/>
</dbReference>
<comment type="subcellular location">
    <subcellularLocation>
        <location evidence="1">Cell inner membrane</location>
        <topology evidence="1">Multi-pass membrane protein</topology>
    </subcellularLocation>
</comment>
<evidence type="ECO:0000256" key="4">
    <source>
        <dbReference type="ARBA" id="ARBA00029447"/>
    </source>
</evidence>
<dbReference type="Gene3D" id="6.10.340.10">
    <property type="match status" value="1"/>
</dbReference>
<dbReference type="CDD" id="cd06225">
    <property type="entry name" value="HAMP"/>
    <property type="match status" value="1"/>
</dbReference>
<keyword evidence="11" id="KW-1185">Reference proteome</keyword>
<dbReference type="SUPFAM" id="SSF58104">
    <property type="entry name" value="Methyl-accepting chemotaxis protein (MCP) signaling domain"/>
    <property type="match status" value="1"/>
</dbReference>
<keyword evidence="2" id="KW-1003">Cell membrane</keyword>
<gene>
    <name evidence="10" type="ORF">GCM10007301_31200</name>
</gene>
<feature type="domain" description="HAMP" evidence="9">
    <location>
        <begin position="215"/>
        <end position="268"/>
    </location>
</feature>
<proteinExistence type="inferred from homology"/>
<dbReference type="GO" id="GO:0007165">
    <property type="term" value="P:signal transduction"/>
    <property type="evidence" value="ECO:0007669"/>
    <property type="project" value="UniProtKB-KW"/>
</dbReference>
<keyword evidence="6" id="KW-0812">Transmembrane</keyword>
<dbReference type="PANTHER" id="PTHR32089">
    <property type="entry name" value="METHYL-ACCEPTING CHEMOTAXIS PROTEIN MCPB"/>
    <property type="match status" value="1"/>
</dbReference>
<dbReference type="EMBL" id="BMCT01000004">
    <property type="protein sequence ID" value="GGF69274.1"/>
    <property type="molecule type" value="Genomic_DNA"/>
</dbReference>
<dbReference type="GO" id="GO:0004888">
    <property type="term" value="F:transmembrane signaling receptor activity"/>
    <property type="evidence" value="ECO:0007669"/>
    <property type="project" value="InterPro"/>
</dbReference>
<feature type="transmembrane region" description="Helical" evidence="6">
    <location>
        <begin position="195"/>
        <end position="213"/>
    </location>
</feature>
<keyword evidence="2" id="KW-0997">Cell inner membrane</keyword>
<name>A0A917FE67_9HYPH</name>
<keyword evidence="6" id="KW-0472">Membrane</keyword>
<evidence type="ECO:0000256" key="1">
    <source>
        <dbReference type="ARBA" id="ARBA00004429"/>
    </source>
</evidence>
<evidence type="ECO:0008006" key="12">
    <source>
        <dbReference type="Google" id="ProtNLM"/>
    </source>
</evidence>
<dbReference type="SMART" id="SM00283">
    <property type="entry name" value="MA"/>
    <property type="match status" value="1"/>
</dbReference>
<feature type="domain" description="Methyl-accepting transducer" evidence="7">
    <location>
        <begin position="308"/>
        <end position="537"/>
    </location>
</feature>